<accession>A0ABY1LUQ2</accession>
<dbReference type="SUPFAM" id="SSF53649">
    <property type="entry name" value="Alkaline phosphatase-like"/>
    <property type="match status" value="1"/>
</dbReference>
<dbReference type="EMBL" id="FXAE01000007">
    <property type="protein sequence ID" value="SMF08180.1"/>
    <property type="molecule type" value="Genomic_DNA"/>
</dbReference>
<evidence type="ECO:0000313" key="1">
    <source>
        <dbReference type="EMBL" id="SMF08180.1"/>
    </source>
</evidence>
<protein>
    <submittedName>
        <fullName evidence="1">Predicted pyrophosphatase or phosphodiesterase, AlkP superfamily</fullName>
    </submittedName>
</protein>
<dbReference type="Gene3D" id="3.40.720.10">
    <property type="entry name" value="Alkaline Phosphatase, subunit A"/>
    <property type="match status" value="1"/>
</dbReference>
<name>A0ABY1LUQ2_9BACL</name>
<comment type="caution">
    <text evidence="1">The sequence shown here is derived from an EMBL/GenBank/DDBJ whole genome shotgun (WGS) entry which is preliminary data.</text>
</comment>
<dbReference type="Proteomes" id="UP000192939">
    <property type="component" value="Unassembled WGS sequence"/>
</dbReference>
<dbReference type="PANTHER" id="PTHR10151">
    <property type="entry name" value="ECTONUCLEOTIDE PYROPHOSPHATASE/PHOSPHODIESTERASE"/>
    <property type="match status" value="1"/>
</dbReference>
<gene>
    <name evidence="1" type="ORF">SAMN02744124_01185</name>
</gene>
<organism evidence="1 2">
    <name type="scientific">Paenibacillus barengoltzii J12</name>
    <dbReference type="NCBI Taxonomy" id="935846"/>
    <lineage>
        <taxon>Bacteria</taxon>
        <taxon>Bacillati</taxon>
        <taxon>Bacillota</taxon>
        <taxon>Bacilli</taxon>
        <taxon>Bacillales</taxon>
        <taxon>Paenibacillaceae</taxon>
        <taxon>Paenibacillus</taxon>
    </lineage>
</organism>
<dbReference type="InterPro" id="IPR002591">
    <property type="entry name" value="Phosphodiest/P_Trfase"/>
</dbReference>
<keyword evidence="2" id="KW-1185">Reference proteome</keyword>
<dbReference type="PANTHER" id="PTHR10151:SF120">
    <property type="entry name" value="BIS(5'-ADENOSYL)-TRIPHOSPHATASE"/>
    <property type="match status" value="1"/>
</dbReference>
<reference evidence="1 2" key="1">
    <citation type="submission" date="2017-04" db="EMBL/GenBank/DDBJ databases">
        <authorList>
            <person name="Varghese N."/>
            <person name="Submissions S."/>
        </authorList>
    </citation>
    <scope>NUCLEOTIDE SEQUENCE [LARGE SCALE GENOMIC DNA]</scope>
    <source>
        <strain evidence="1 2">J12</strain>
    </source>
</reference>
<evidence type="ECO:0000313" key="2">
    <source>
        <dbReference type="Proteomes" id="UP000192939"/>
    </source>
</evidence>
<dbReference type="InterPro" id="IPR017850">
    <property type="entry name" value="Alkaline_phosphatase_core_sf"/>
</dbReference>
<dbReference type="PROSITE" id="PS51257">
    <property type="entry name" value="PROKAR_LIPOPROTEIN"/>
    <property type="match status" value="1"/>
</dbReference>
<proteinExistence type="predicted"/>
<sequence>MRFKFLSSGRTCFWFLIFVICLLLGGCRATSNPKEADLLNIQSTNNTFNGKKKVIFVLVDSLMDQLIQRGIGHNELPAFQYLIQHGQYYPDMISSFPTMSISIDSTLLTGRYPDAHHVPGLTWYPHQGQKVIGYGSAPVEILRRGTKSVLTHALRDLNDQHLNPDVPTIYEDLKQLGFTSGSVNGLVYRGMTSHQIDLPQPLRELVPLNLPLQVKGPDFLAFGALSNPLDGVTNLPDGPADRMGFNDRYAIGVAKYLIQTGQLPDFLLIYLPDLDGKLHKRGLTDREGIKETDRRLKELLDAYESRAQALHDTILIVAGDSGMSQVLPKEQQPVIDLPKLLQRYHVLPTGQTMNSSTEIALAVNDTMAYVYSLKPENSLKEIADVLRNDPRIDLITWQEDGWIHCVKAGDPAAMRFKAGGDWIDPYNQSWSVQGTEQILDLKRESISERNKTRHITYGKYPDPLRRLQGALQSHEGRFLIVTAKPGYELAEAGAPTHSGGGAHGGLDASASLVPLIIYGTEKRPDFLRIVDLKAYLLDLLKSESRK</sequence>
<dbReference type="Pfam" id="PF01663">
    <property type="entry name" value="Phosphodiest"/>
    <property type="match status" value="1"/>
</dbReference>